<organism evidence="1">
    <name type="scientific">Anguilla anguilla</name>
    <name type="common">European freshwater eel</name>
    <name type="synonym">Muraena anguilla</name>
    <dbReference type="NCBI Taxonomy" id="7936"/>
    <lineage>
        <taxon>Eukaryota</taxon>
        <taxon>Metazoa</taxon>
        <taxon>Chordata</taxon>
        <taxon>Craniata</taxon>
        <taxon>Vertebrata</taxon>
        <taxon>Euteleostomi</taxon>
        <taxon>Actinopterygii</taxon>
        <taxon>Neopterygii</taxon>
        <taxon>Teleostei</taxon>
        <taxon>Anguilliformes</taxon>
        <taxon>Anguillidae</taxon>
        <taxon>Anguilla</taxon>
    </lineage>
</organism>
<dbReference type="EMBL" id="GBXM01092342">
    <property type="protein sequence ID" value="JAH16235.1"/>
    <property type="molecule type" value="Transcribed_RNA"/>
</dbReference>
<evidence type="ECO:0000313" key="1">
    <source>
        <dbReference type="EMBL" id="JAH16235.1"/>
    </source>
</evidence>
<protein>
    <submittedName>
        <fullName evidence="1">Uncharacterized protein</fullName>
    </submittedName>
</protein>
<proteinExistence type="predicted"/>
<sequence length="43" mass="5107">MKLINSSGYSWYCNLVSLWCQKANFPIEVHSKFTLAKFNNFYL</sequence>
<name>A0A0E9QIT4_ANGAN</name>
<reference evidence="1" key="1">
    <citation type="submission" date="2014-11" db="EMBL/GenBank/DDBJ databases">
        <authorList>
            <person name="Amaro Gonzalez C."/>
        </authorList>
    </citation>
    <scope>NUCLEOTIDE SEQUENCE</scope>
</reference>
<reference evidence="1" key="2">
    <citation type="journal article" date="2015" name="Fish Shellfish Immunol.">
        <title>Early steps in the European eel (Anguilla anguilla)-Vibrio vulnificus interaction in the gills: Role of the RtxA13 toxin.</title>
        <authorList>
            <person name="Callol A."/>
            <person name="Pajuelo D."/>
            <person name="Ebbesson L."/>
            <person name="Teles M."/>
            <person name="MacKenzie S."/>
            <person name="Amaro C."/>
        </authorList>
    </citation>
    <scope>NUCLEOTIDE SEQUENCE</scope>
</reference>
<accession>A0A0E9QIT4</accession>
<dbReference type="AlphaFoldDB" id="A0A0E9QIT4"/>